<dbReference type="KEGG" id="fcy:FRACYDRAFT_232443"/>
<reference evidence="2 3" key="1">
    <citation type="submission" date="2016-09" db="EMBL/GenBank/DDBJ databases">
        <title>Extensive genetic diversity and differential bi-allelic expression allows diatom success in the polar Southern Ocean.</title>
        <authorList>
            <consortium name="DOE Joint Genome Institute"/>
            <person name="Mock T."/>
            <person name="Otillar R.P."/>
            <person name="Strauss J."/>
            <person name="Dupont C."/>
            <person name="Frickenhaus S."/>
            <person name="Maumus F."/>
            <person name="Mcmullan M."/>
            <person name="Sanges R."/>
            <person name="Schmutz J."/>
            <person name="Toseland A."/>
            <person name="Valas R."/>
            <person name="Veluchamy A."/>
            <person name="Ward B.J."/>
            <person name="Allen A."/>
            <person name="Barry K."/>
            <person name="Falciatore A."/>
            <person name="Ferrante M."/>
            <person name="Fortunato A.E."/>
            <person name="Gloeckner G."/>
            <person name="Gruber A."/>
            <person name="Hipkin R."/>
            <person name="Janech M."/>
            <person name="Kroth P."/>
            <person name="Leese F."/>
            <person name="Lindquist E."/>
            <person name="Lyon B.R."/>
            <person name="Martin J."/>
            <person name="Mayer C."/>
            <person name="Parker M."/>
            <person name="Quesneville H."/>
            <person name="Raymond J."/>
            <person name="Uhlig C."/>
            <person name="Valentin K.U."/>
            <person name="Worden A.Z."/>
            <person name="Armbrust E.V."/>
            <person name="Bowler C."/>
            <person name="Green B."/>
            <person name="Moulton V."/>
            <person name="Van Oosterhout C."/>
            <person name="Grigoriev I."/>
        </authorList>
    </citation>
    <scope>NUCLEOTIDE SEQUENCE [LARGE SCALE GENOMIC DNA]</scope>
    <source>
        <strain evidence="2 3">CCMP1102</strain>
    </source>
</reference>
<dbReference type="InParanoid" id="A0A1E7FVV6"/>
<protein>
    <submittedName>
        <fullName evidence="2">Uncharacterized protein</fullName>
    </submittedName>
</protein>
<dbReference type="Proteomes" id="UP000095751">
    <property type="component" value="Unassembled WGS sequence"/>
</dbReference>
<feature type="compositionally biased region" description="Low complexity" evidence="1">
    <location>
        <begin position="11"/>
        <end position="30"/>
    </location>
</feature>
<gene>
    <name evidence="2" type="ORF">FRACYDRAFT_232443</name>
</gene>
<evidence type="ECO:0000256" key="1">
    <source>
        <dbReference type="SAM" id="MobiDB-lite"/>
    </source>
</evidence>
<dbReference type="EMBL" id="KV784353">
    <property type="protein sequence ID" value="OEU22289.1"/>
    <property type="molecule type" value="Genomic_DNA"/>
</dbReference>
<feature type="region of interest" description="Disordered" evidence="1">
    <location>
        <begin position="1"/>
        <end position="34"/>
    </location>
</feature>
<organism evidence="2 3">
    <name type="scientific">Fragilariopsis cylindrus CCMP1102</name>
    <dbReference type="NCBI Taxonomy" id="635003"/>
    <lineage>
        <taxon>Eukaryota</taxon>
        <taxon>Sar</taxon>
        <taxon>Stramenopiles</taxon>
        <taxon>Ochrophyta</taxon>
        <taxon>Bacillariophyta</taxon>
        <taxon>Bacillariophyceae</taxon>
        <taxon>Bacillariophycidae</taxon>
        <taxon>Bacillariales</taxon>
        <taxon>Bacillariaceae</taxon>
        <taxon>Fragilariopsis</taxon>
    </lineage>
</organism>
<accession>A0A1E7FVV6</accession>
<sequence length="124" mass="13236">MLLLMHIPRATNTSFNTERTSSSNTSPNTTVDSKEELVDVATQRTSSSNTSLNTTVDNAEELVDAATQCTSSSNNSSPNTTVDNTEELVDAASVDSEEGLEELEAELTAVLGVLEELKITLNNI</sequence>
<keyword evidence="3" id="KW-1185">Reference proteome</keyword>
<evidence type="ECO:0000313" key="3">
    <source>
        <dbReference type="Proteomes" id="UP000095751"/>
    </source>
</evidence>
<name>A0A1E7FVV6_9STRA</name>
<evidence type="ECO:0000313" key="2">
    <source>
        <dbReference type="EMBL" id="OEU22289.1"/>
    </source>
</evidence>
<proteinExistence type="predicted"/>
<dbReference type="AlphaFoldDB" id="A0A1E7FVV6"/>